<keyword evidence="8" id="KW-0067">ATP-binding</keyword>
<evidence type="ECO:0000256" key="4">
    <source>
        <dbReference type="ARBA" id="ARBA00022553"/>
    </source>
</evidence>
<dbReference type="InterPro" id="IPR050351">
    <property type="entry name" value="BphY/WalK/GraS-like"/>
</dbReference>
<organism evidence="12 13">
    <name type="scientific">Paenibacillus zeisoli</name>
    <dbReference type="NCBI Taxonomy" id="2496267"/>
    <lineage>
        <taxon>Bacteria</taxon>
        <taxon>Bacillati</taxon>
        <taxon>Bacillota</taxon>
        <taxon>Bacilli</taxon>
        <taxon>Bacillales</taxon>
        <taxon>Paenibacillaceae</taxon>
        <taxon>Paenibacillus</taxon>
    </lineage>
</organism>
<feature type="domain" description="Histidine kinase" evidence="11">
    <location>
        <begin position="381"/>
        <end position="599"/>
    </location>
</feature>
<gene>
    <name evidence="12" type="ORF">EJP77_10105</name>
</gene>
<evidence type="ECO:0000256" key="10">
    <source>
        <dbReference type="SAM" id="Phobius"/>
    </source>
</evidence>
<reference evidence="12 13" key="1">
    <citation type="submission" date="2018-12" db="EMBL/GenBank/DDBJ databases">
        <authorList>
            <person name="Sun L."/>
            <person name="Chen Z."/>
        </authorList>
    </citation>
    <scope>NUCLEOTIDE SEQUENCE [LARGE SCALE GENOMIC DNA]</scope>
    <source>
        <strain evidence="12 13">3-5-3</strain>
    </source>
</reference>
<dbReference type="GO" id="GO:0030295">
    <property type="term" value="F:protein kinase activator activity"/>
    <property type="evidence" value="ECO:0007669"/>
    <property type="project" value="TreeGrafter"/>
</dbReference>
<evidence type="ECO:0000256" key="3">
    <source>
        <dbReference type="ARBA" id="ARBA00012438"/>
    </source>
</evidence>
<dbReference type="AlphaFoldDB" id="A0A433XCD2"/>
<evidence type="ECO:0000256" key="6">
    <source>
        <dbReference type="ARBA" id="ARBA00022741"/>
    </source>
</evidence>
<dbReference type="Pfam" id="PF02518">
    <property type="entry name" value="HATPase_c"/>
    <property type="match status" value="1"/>
</dbReference>
<dbReference type="InterPro" id="IPR003594">
    <property type="entry name" value="HATPase_dom"/>
</dbReference>
<dbReference type="SMART" id="SM00388">
    <property type="entry name" value="HisKA"/>
    <property type="match status" value="1"/>
</dbReference>
<dbReference type="PANTHER" id="PTHR42878">
    <property type="entry name" value="TWO-COMPONENT HISTIDINE KINASE"/>
    <property type="match status" value="1"/>
</dbReference>
<dbReference type="Gene3D" id="1.10.287.130">
    <property type="match status" value="1"/>
</dbReference>
<evidence type="ECO:0000259" key="11">
    <source>
        <dbReference type="PROSITE" id="PS50109"/>
    </source>
</evidence>
<evidence type="ECO:0000256" key="7">
    <source>
        <dbReference type="ARBA" id="ARBA00022777"/>
    </source>
</evidence>
<keyword evidence="4" id="KW-0597">Phosphoprotein</keyword>
<protein>
    <recommendedName>
        <fullName evidence="3">histidine kinase</fullName>
        <ecNumber evidence="3">2.7.13.3</ecNumber>
    </recommendedName>
</protein>
<evidence type="ECO:0000256" key="8">
    <source>
        <dbReference type="ARBA" id="ARBA00022840"/>
    </source>
</evidence>
<comment type="caution">
    <text evidence="12">The sequence shown here is derived from an EMBL/GenBank/DDBJ whole genome shotgun (WGS) entry which is preliminary data.</text>
</comment>
<keyword evidence="6" id="KW-0547">Nucleotide-binding</keyword>
<evidence type="ECO:0000256" key="9">
    <source>
        <dbReference type="ARBA" id="ARBA00023012"/>
    </source>
</evidence>
<dbReference type="GO" id="GO:0007234">
    <property type="term" value="P:osmosensory signaling via phosphorelay pathway"/>
    <property type="evidence" value="ECO:0007669"/>
    <property type="project" value="TreeGrafter"/>
</dbReference>
<keyword evidence="10" id="KW-0812">Transmembrane</keyword>
<dbReference type="PRINTS" id="PR00344">
    <property type="entry name" value="BCTRLSENSOR"/>
</dbReference>
<evidence type="ECO:0000256" key="5">
    <source>
        <dbReference type="ARBA" id="ARBA00022679"/>
    </source>
</evidence>
<dbReference type="PROSITE" id="PS50109">
    <property type="entry name" value="HIS_KIN"/>
    <property type="match status" value="1"/>
</dbReference>
<feature type="transmembrane region" description="Helical" evidence="10">
    <location>
        <begin position="259"/>
        <end position="283"/>
    </location>
</feature>
<keyword evidence="10" id="KW-1133">Transmembrane helix</keyword>
<dbReference type="GO" id="GO:0005524">
    <property type="term" value="F:ATP binding"/>
    <property type="evidence" value="ECO:0007669"/>
    <property type="project" value="UniProtKB-KW"/>
</dbReference>
<dbReference type="PANTHER" id="PTHR42878:SF7">
    <property type="entry name" value="SENSOR HISTIDINE KINASE GLRK"/>
    <property type="match status" value="1"/>
</dbReference>
<dbReference type="RefSeq" id="WP_127199112.1">
    <property type="nucleotide sequence ID" value="NZ_RZNX01000003.1"/>
</dbReference>
<dbReference type="EC" id="2.7.13.3" evidence="3"/>
<dbReference type="GO" id="GO:0000156">
    <property type="term" value="F:phosphorelay response regulator activity"/>
    <property type="evidence" value="ECO:0007669"/>
    <property type="project" value="TreeGrafter"/>
</dbReference>
<proteinExistence type="predicted"/>
<dbReference type="InterPro" id="IPR036097">
    <property type="entry name" value="HisK_dim/P_sf"/>
</dbReference>
<dbReference type="SMART" id="SM00387">
    <property type="entry name" value="HATPase_c"/>
    <property type="match status" value="1"/>
</dbReference>
<dbReference type="SUPFAM" id="SSF55874">
    <property type="entry name" value="ATPase domain of HSP90 chaperone/DNA topoisomerase II/histidine kinase"/>
    <property type="match status" value="1"/>
</dbReference>
<accession>A0A433XCD2</accession>
<name>A0A433XCD2_9BACL</name>
<dbReference type="CDD" id="cd00082">
    <property type="entry name" value="HisKA"/>
    <property type="match status" value="1"/>
</dbReference>
<keyword evidence="10" id="KW-0472">Membrane</keyword>
<dbReference type="Gene3D" id="3.30.565.10">
    <property type="entry name" value="Histidine kinase-like ATPase, C-terminal domain"/>
    <property type="match status" value="1"/>
</dbReference>
<dbReference type="Pfam" id="PF00512">
    <property type="entry name" value="HisKA"/>
    <property type="match status" value="1"/>
</dbReference>
<evidence type="ECO:0000256" key="2">
    <source>
        <dbReference type="ARBA" id="ARBA00004370"/>
    </source>
</evidence>
<dbReference type="EMBL" id="RZNX01000003">
    <property type="protein sequence ID" value="RUT31732.1"/>
    <property type="molecule type" value="Genomic_DNA"/>
</dbReference>
<dbReference type="InterPro" id="IPR004358">
    <property type="entry name" value="Sig_transdc_His_kin-like_C"/>
</dbReference>
<keyword evidence="9" id="KW-0902">Two-component regulatory system</keyword>
<sequence length="599" mass="67359">MIRRRLTLRFAVQLAVAGSLLVILAILIVIWMLARFKEIEFNRSFAPLGISKLIEDSRIDSKGLIADPVLLKRLREDGGWLQSLDAKGNVIQSFNAPDDLPARYVPGQLIDYWIGGEPFPYKLGLWIQEKEGHLYTLLYGSRAPTEDLLVRLIDDGRLRNHSLTFSPSTLSLLAKRKASVQVLSREGEEIAAWSKRADAPESYTLQELAVRSTNQAIYGTVMDSRYDKRTGLTWLIQYPMENGEQGALPVLNVQPEVQVMIIGIAAFLCSSLLVFFFLSAWYARRFGTPILHILGSIERLGSGDYTDPSPIIEYEGGRRRKWIGKRQGKRQDRHQDKRLQSSGNRIFGEVIESVGNLALALRTGQDAAEQTQLHREEWIAGVTHDLKTPLSSVQGYAHMLAAEKYSWSEEEMRKFAAIILEKTNYMDKLINDLGLTYRLRNGDIPVVFEQRDIGALLMDSVSRAAEHPAYDHRRVRCTVPAEPIVMDIHPPWLERIIENIVANSLNHNPLDTTIHIELSGGSRKEGVRIDITDNGQGMDGQTVGRLFERYFRGLSTESETEGSGLGMAVTKELVQAMGGRIEVHSRLGEGTVVSLIWDK</sequence>
<dbReference type="Proteomes" id="UP000272464">
    <property type="component" value="Unassembled WGS sequence"/>
</dbReference>
<evidence type="ECO:0000313" key="12">
    <source>
        <dbReference type="EMBL" id="RUT31732.1"/>
    </source>
</evidence>
<comment type="catalytic activity">
    <reaction evidence="1">
        <text>ATP + protein L-histidine = ADP + protein N-phospho-L-histidine.</text>
        <dbReference type="EC" id="2.7.13.3"/>
    </reaction>
</comment>
<dbReference type="InterPro" id="IPR003661">
    <property type="entry name" value="HisK_dim/P_dom"/>
</dbReference>
<keyword evidence="13" id="KW-1185">Reference proteome</keyword>
<evidence type="ECO:0000313" key="13">
    <source>
        <dbReference type="Proteomes" id="UP000272464"/>
    </source>
</evidence>
<dbReference type="GO" id="GO:0000155">
    <property type="term" value="F:phosphorelay sensor kinase activity"/>
    <property type="evidence" value="ECO:0007669"/>
    <property type="project" value="InterPro"/>
</dbReference>
<dbReference type="SUPFAM" id="SSF47384">
    <property type="entry name" value="Homodimeric domain of signal transducing histidine kinase"/>
    <property type="match status" value="1"/>
</dbReference>
<evidence type="ECO:0000256" key="1">
    <source>
        <dbReference type="ARBA" id="ARBA00000085"/>
    </source>
</evidence>
<dbReference type="InterPro" id="IPR005467">
    <property type="entry name" value="His_kinase_dom"/>
</dbReference>
<keyword evidence="5" id="KW-0808">Transferase</keyword>
<comment type="subcellular location">
    <subcellularLocation>
        <location evidence="2">Membrane</location>
    </subcellularLocation>
</comment>
<dbReference type="OrthoDB" id="368131at2"/>
<dbReference type="CDD" id="cd00075">
    <property type="entry name" value="HATPase"/>
    <property type="match status" value="1"/>
</dbReference>
<feature type="transmembrane region" description="Helical" evidence="10">
    <location>
        <begin position="12"/>
        <end position="34"/>
    </location>
</feature>
<keyword evidence="7 12" id="KW-0418">Kinase</keyword>
<dbReference type="InterPro" id="IPR036890">
    <property type="entry name" value="HATPase_C_sf"/>
</dbReference>